<evidence type="ECO:0008006" key="4">
    <source>
        <dbReference type="Google" id="ProtNLM"/>
    </source>
</evidence>
<dbReference type="Pfam" id="PF10694">
    <property type="entry name" value="DUF2500"/>
    <property type="match status" value="1"/>
</dbReference>
<feature type="transmembrane region" description="Helical" evidence="1">
    <location>
        <begin position="6"/>
        <end position="29"/>
    </location>
</feature>
<dbReference type="EMBL" id="JAGGKP010000001">
    <property type="protein sequence ID" value="MBP1935983.1"/>
    <property type="molecule type" value="Genomic_DNA"/>
</dbReference>
<protein>
    <recommendedName>
        <fullName evidence="4">DUF2500 domain-containing protein</fullName>
    </recommendedName>
</protein>
<name>A0ABS4H0D1_9BACL</name>
<proteinExistence type="predicted"/>
<comment type="caution">
    <text evidence="2">The sequence shown here is derived from an EMBL/GenBank/DDBJ whole genome shotgun (WGS) entry which is preliminary data.</text>
</comment>
<dbReference type="RefSeq" id="WP_209845715.1">
    <property type="nucleotide sequence ID" value="NZ_CBCRVE010000001.1"/>
</dbReference>
<dbReference type="InterPro" id="IPR019635">
    <property type="entry name" value="DUF2500"/>
</dbReference>
<sequence>MGLESIWMFDFFGNVIPFFFVVILAIIIISAGKGIYQWSNNNRQPLLTVQSVIVSKRMDVSHHHDQDHTVSRSQTRYYVTFEVESGDRMEFGISGAEFGQCAEGDEGKLTFQGTRYLGFQRTMKAYAHPEDHTGYRRGNP</sequence>
<gene>
    <name evidence="2" type="ORF">J2Z20_000844</name>
</gene>
<keyword evidence="1" id="KW-0472">Membrane</keyword>
<evidence type="ECO:0000256" key="1">
    <source>
        <dbReference type="SAM" id="Phobius"/>
    </source>
</evidence>
<dbReference type="Gene3D" id="2.40.50.660">
    <property type="match status" value="1"/>
</dbReference>
<keyword evidence="3" id="KW-1185">Reference proteome</keyword>
<keyword evidence="1" id="KW-1133">Transmembrane helix</keyword>
<keyword evidence="1" id="KW-0812">Transmembrane</keyword>
<accession>A0ABS4H0D1</accession>
<organism evidence="2 3">
    <name type="scientific">Paenibacillus sediminis</name>
    <dbReference type="NCBI Taxonomy" id="664909"/>
    <lineage>
        <taxon>Bacteria</taxon>
        <taxon>Bacillati</taxon>
        <taxon>Bacillota</taxon>
        <taxon>Bacilli</taxon>
        <taxon>Bacillales</taxon>
        <taxon>Paenibacillaceae</taxon>
        <taxon>Paenibacillus</taxon>
    </lineage>
</organism>
<evidence type="ECO:0000313" key="2">
    <source>
        <dbReference type="EMBL" id="MBP1935983.1"/>
    </source>
</evidence>
<dbReference type="Proteomes" id="UP001519273">
    <property type="component" value="Unassembled WGS sequence"/>
</dbReference>
<evidence type="ECO:0000313" key="3">
    <source>
        <dbReference type="Proteomes" id="UP001519273"/>
    </source>
</evidence>
<reference evidence="2 3" key="1">
    <citation type="submission" date="2021-03" db="EMBL/GenBank/DDBJ databases">
        <title>Genomic Encyclopedia of Type Strains, Phase IV (KMG-IV): sequencing the most valuable type-strain genomes for metagenomic binning, comparative biology and taxonomic classification.</title>
        <authorList>
            <person name="Goeker M."/>
        </authorList>
    </citation>
    <scope>NUCLEOTIDE SEQUENCE [LARGE SCALE GENOMIC DNA]</scope>
    <source>
        <strain evidence="2 3">DSM 23491</strain>
    </source>
</reference>